<keyword evidence="4 5" id="KW-0472">Membrane</keyword>
<dbReference type="GO" id="GO:0008168">
    <property type="term" value="F:methyltransferase activity"/>
    <property type="evidence" value="ECO:0007669"/>
    <property type="project" value="UniProtKB-KW"/>
</dbReference>
<evidence type="ECO:0000313" key="7">
    <source>
        <dbReference type="Proteomes" id="UP000324738"/>
    </source>
</evidence>
<feature type="transmembrane region" description="Helical" evidence="5">
    <location>
        <begin position="12"/>
        <end position="32"/>
    </location>
</feature>
<comment type="subcellular location">
    <subcellularLocation>
        <location evidence="1">Endomembrane system</location>
        <topology evidence="1">Multi-pass membrane protein</topology>
    </subcellularLocation>
</comment>
<evidence type="ECO:0000256" key="3">
    <source>
        <dbReference type="ARBA" id="ARBA00022989"/>
    </source>
</evidence>
<keyword evidence="3 5" id="KW-1133">Transmembrane helix</keyword>
<name>A0A5B0E062_9HYPH</name>
<dbReference type="Pfam" id="PF04191">
    <property type="entry name" value="PEMT"/>
    <property type="match status" value="1"/>
</dbReference>
<dbReference type="GO" id="GO:0012505">
    <property type="term" value="C:endomembrane system"/>
    <property type="evidence" value="ECO:0007669"/>
    <property type="project" value="UniProtKB-SubCell"/>
</dbReference>
<dbReference type="PANTHER" id="PTHR43847">
    <property type="entry name" value="BLL3993 PROTEIN"/>
    <property type="match status" value="1"/>
</dbReference>
<evidence type="ECO:0000256" key="2">
    <source>
        <dbReference type="ARBA" id="ARBA00022692"/>
    </source>
</evidence>
<evidence type="ECO:0000256" key="1">
    <source>
        <dbReference type="ARBA" id="ARBA00004127"/>
    </source>
</evidence>
<evidence type="ECO:0000256" key="5">
    <source>
        <dbReference type="SAM" id="Phobius"/>
    </source>
</evidence>
<comment type="caution">
    <text evidence="6">The sequence shown here is derived from an EMBL/GenBank/DDBJ whole genome shotgun (WGS) entry which is preliminary data.</text>
</comment>
<proteinExistence type="predicted"/>
<keyword evidence="6" id="KW-0489">Methyltransferase</keyword>
<accession>A0A5B0E062</accession>
<evidence type="ECO:0000256" key="4">
    <source>
        <dbReference type="ARBA" id="ARBA00023136"/>
    </source>
</evidence>
<dbReference type="OrthoDB" id="7210610at2"/>
<organism evidence="6 7">
    <name type="scientific">Aureimonas fodinaquatilis</name>
    <dbReference type="NCBI Taxonomy" id="2565783"/>
    <lineage>
        <taxon>Bacteria</taxon>
        <taxon>Pseudomonadati</taxon>
        <taxon>Pseudomonadota</taxon>
        <taxon>Alphaproteobacteria</taxon>
        <taxon>Hyphomicrobiales</taxon>
        <taxon>Aurantimonadaceae</taxon>
        <taxon>Aureimonas</taxon>
    </lineage>
</organism>
<dbReference type="PANTHER" id="PTHR43847:SF1">
    <property type="entry name" value="BLL3993 PROTEIN"/>
    <property type="match status" value="1"/>
</dbReference>
<dbReference type="InterPro" id="IPR007318">
    <property type="entry name" value="Phopholipid_MeTrfase"/>
</dbReference>
<gene>
    <name evidence="6" type="ORF">FPY71_00670</name>
</gene>
<dbReference type="Proteomes" id="UP000324738">
    <property type="component" value="Unassembled WGS sequence"/>
</dbReference>
<dbReference type="AlphaFoldDB" id="A0A5B0E062"/>
<keyword evidence="6" id="KW-0808">Transferase</keyword>
<keyword evidence="2 5" id="KW-0812">Transmembrane</keyword>
<evidence type="ECO:0000313" key="6">
    <source>
        <dbReference type="EMBL" id="KAA0971682.1"/>
    </source>
</evidence>
<protein>
    <submittedName>
        <fullName evidence="6">Isoprenylcysteine carboxylmethyltransferase family protein</fullName>
    </submittedName>
</protein>
<dbReference type="Gene3D" id="1.20.120.1630">
    <property type="match status" value="1"/>
</dbReference>
<sequence>MIAVFQQRKRIQFLWLISPLAVFLALYSRSAWPAGSVTADLLRFSGLVLILLCIAGRCWASLYVGGRKNRHLVTSGPYAHSRNPLYLFSAFGLAGVGLLYGSLLLSFLLFALAYAVFRFVIAREEVALQAIFGTEYLYYQTAVPRFFPRILPEAQRTTQVDLVEFSPPALRRTAIDASYFLMALPAINVIQRLQSAQIIQPLFAFY</sequence>
<dbReference type="RefSeq" id="WP_149296619.1">
    <property type="nucleotide sequence ID" value="NZ_VTWH01000001.1"/>
</dbReference>
<keyword evidence="7" id="KW-1185">Reference proteome</keyword>
<dbReference type="InterPro" id="IPR052527">
    <property type="entry name" value="Metal_cation-efflux_comp"/>
</dbReference>
<dbReference type="EMBL" id="VTWH01000001">
    <property type="protein sequence ID" value="KAA0971682.1"/>
    <property type="molecule type" value="Genomic_DNA"/>
</dbReference>
<reference evidence="6 7" key="1">
    <citation type="submission" date="2019-08" db="EMBL/GenBank/DDBJ databases">
        <title>Aureimonas fodiniaquatilis sp. nov., isolated from a coal mine wastewater.</title>
        <authorList>
            <person name="Kim W."/>
        </authorList>
    </citation>
    <scope>NUCLEOTIDE SEQUENCE [LARGE SCALE GENOMIC DNA]</scope>
    <source>
        <strain evidence="6 7">CAU 1482</strain>
    </source>
</reference>
<feature type="transmembrane region" description="Helical" evidence="5">
    <location>
        <begin position="85"/>
        <end position="117"/>
    </location>
</feature>
<feature type="transmembrane region" description="Helical" evidence="5">
    <location>
        <begin position="44"/>
        <end position="64"/>
    </location>
</feature>
<dbReference type="GO" id="GO:0032259">
    <property type="term" value="P:methylation"/>
    <property type="evidence" value="ECO:0007669"/>
    <property type="project" value="UniProtKB-KW"/>
</dbReference>